<evidence type="ECO:0000313" key="1">
    <source>
        <dbReference type="EMBL" id="RGD57224.1"/>
    </source>
</evidence>
<keyword evidence="2" id="KW-1185">Reference proteome</keyword>
<name>A0A372ZNV6_9ACTN</name>
<dbReference type="InterPro" id="IPR036390">
    <property type="entry name" value="WH_DNA-bd_sf"/>
</dbReference>
<dbReference type="AlphaFoldDB" id="A0A372ZNV6"/>
<reference evidence="1 2" key="1">
    <citation type="submission" date="2018-08" db="EMBL/GenBank/DDBJ databases">
        <title>Diversity &amp; Physiological Properties of Lignin-Decomposing Actinobacteria from Soil.</title>
        <authorList>
            <person name="Roh S.G."/>
            <person name="Kim S.B."/>
        </authorList>
    </citation>
    <scope>NUCLEOTIDE SEQUENCE [LARGE SCALE GENOMIC DNA]</scope>
    <source>
        <strain evidence="1 2">MMS17-GH009</strain>
    </source>
</reference>
<dbReference type="Gene3D" id="1.10.10.10">
    <property type="entry name" value="Winged helix-like DNA-binding domain superfamily/Winged helix DNA-binding domain"/>
    <property type="match status" value="1"/>
</dbReference>
<comment type="caution">
    <text evidence="1">The sequence shown here is derived from an EMBL/GenBank/DDBJ whole genome shotgun (WGS) entry which is preliminary data.</text>
</comment>
<dbReference type="RefSeq" id="WP_117486042.1">
    <property type="nucleotide sequence ID" value="NZ_QVIG01000001.1"/>
</dbReference>
<evidence type="ECO:0000313" key="2">
    <source>
        <dbReference type="Proteomes" id="UP000263377"/>
    </source>
</evidence>
<gene>
    <name evidence="1" type="ORF">DR950_04900</name>
</gene>
<dbReference type="SUPFAM" id="SSF46785">
    <property type="entry name" value="Winged helix' DNA-binding domain"/>
    <property type="match status" value="1"/>
</dbReference>
<organism evidence="1 2">
    <name type="scientific">Kitasatospora xanthocidica</name>
    <dbReference type="NCBI Taxonomy" id="83382"/>
    <lineage>
        <taxon>Bacteria</taxon>
        <taxon>Bacillati</taxon>
        <taxon>Actinomycetota</taxon>
        <taxon>Actinomycetes</taxon>
        <taxon>Kitasatosporales</taxon>
        <taxon>Streptomycetaceae</taxon>
        <taxon>Kitasatospora</taxon>
    </lineage>
</organism>
<dbReference type="Proteomes" id="UP000263377">
    <property type="component" value="Unassembled WGS sequence"/>
</dbReference>
<accession>A0A372ZNV6</accession>
<protein>
    <submittedName>
        <fullName evidence="1">MarR family transcriptional regulator</fullName>
    </submittedName>
</protein>
<proteinExistence type="predicted"/>
<dbReference type="InterPro" id="IPR036388">
    <property type="entry name" value="WH-like_DNA-bd_sf"/>
</dbReference>
<dbReference type="EMBL" id="QVIG01000001">
    <property type="protein sequence ID" value="RGD57224.1"/>
    <property type="molecule type" value="Genomic_DNA"/>
</dbReference>
<sequence length="193" mass="20303">MYDGRTGSTSPFEQTVYLLSTAGRAADRLLADRLGSRGMGRAHQTLLSALAQLGPHGRHDLVERAAATGTDADQALDDLLSAGLVHSMVVHIGGRQEVLTITPAGQAALDVLHEDASAVQEDLLAPLTKGQRAELNSLLRRVCAAAGRGAGRRTPARPGPRWVLTGGQRRRWVVEQDAAAGAAARPDRAAPGR</sequence>